<reference evidence="5 6" key="1">
    <citation type="submission" date="2016-10" db="EMBL/GenBank/DDBJ databases">
        <authorList>
            <person name="de Groot N.N."/>
        </authorList>
    </citation>
    <scope>NUCLEOTIDE SEQUENCE [LARGE SCALE GENOMIC DNA]</scope>
    <source>
        <strain evidence="5 6">CGMCC 1.9159</strain>
    </source>
</reference>
<dbReference type="InterPro" id="IPR026856">
    <property type="entry name" value="Sialidase_fam"/>
</dbReference>
<dbReference type="OrthoDB" id="7294637at2"/>
<dbReference type="Gene3D" id="2.120.10.10">
    <property type="match status" value="1"/>
</dbReference>
<evidence type="ECO:0000259" key="4">
    <source>
        <dbReference type="Pfam" id="PF13088"/>
    </source>
</evidence>
<name>A0A1G9IAR8_9ACTN</name>
<dbReference type="AlphaFoldDB" id="A0A1G9IAR8"/>
<evidence type="ECO:0000313" key="5">
    <source>
        <dbReference type="EMBL" id="SDL22206.1"/>
    </source>
</evidence>
<gene>
    <name evidence="5" type="ORF">SAMN04488242_0821</name>
</gene>
<dbReference type="Pfam" id="PF13088">
    <property type="entry name" value="BNR_2"/>
    <property type="match status" value="1"/>
</dbReference>
<proteinExistence type="inferred from homology"/>
<dbReference type="InterPro" id="IPR011040">
    <property type="entry name" value="Sialidase"/>
</dbReference>
<dbReference type="PANTHER" id="PTHR10628">
    <property type="entry name" value="SIALIDASE"/>
    <property type="match status" value="1"/>
</dbReference>
<dbReference type="GO" id="GO:0009313">
    <property type="term" value="P:oligosaccharide catabolic process"/>
    <property type="evidence" value="ECO:0007669"/>
    <property type="project" value="TreeGrafter"/>
</dbReference>
<feature type="domain" description="Sialidase" evidence="4">
    <location>
        <begin position="85"/>
        <end position="330"/>
    </location>
</feature>
<organism evidence="5 6">
    <name type="scientific">Tessaracoccus oleiagri</name>
    <dbReference type="NCBI Taxonomy" id="686624"/>
    <lineage>
        <taxon>Bacteria</taxon>
        <taxon>Bacillati</taxon>
        <taxon>Actinomycetota</taxon>
        <taxon>Actinomycetes</taxon>
        <taxon>Propionibacteriales</taxon>
        <taxon>Propionibacteriaceae</taxon>
        <taxon>Tessaracoccus</taxon>
    </lineage>
</organism>
<dbReference type="GO" id="GO:0016020">
    <property type="term" value="C:membrane"/>
    <property type="evidence" value="ECO:0007669"/>
    <property type="project" value="TreeGrafter"/>
</dbReference>
<comment type="catalytic activity">
    <reaction evidence="1">
        <text>Hydrolysis of alpha-(2-&gt;3)-, alpha-(2-&gt;6)-, alpha-(2-&gt;8)- glycosidic linkages of terminal sialic acid residues in oligosaccharides, glycoproteins, glycolipids, colominic acid and synthetic substrates.</text>
        <dbReference type="EC" id="3.2.1.18"/>
    </reaction>
</comment>
<dbReference type="InterPro" id="IPR036278">
    <property type="entry name" value="Sialidase_sf"/>
</dbReference>
<keyword evidence="6" id="KW-1185">Reference proteome</keyword>
<protein>
    <recommendedName>
        <fullName evidence="3">exo-alpha-sialidase</fullName>
        <ecNumber evidence="3">3.2.1.18</ecNumber>
    </recommendedName>
</protein>
<evidence type="ECO:0000313" key="6">
    <source>
        <dbReference type="Proteomes" id="UP000199475"/>
    </source>
</evidence>
<dbReference type="CDD" id="cd15482">
    <property type="entry name" value="Sialidase_non-viral"/>
    <property type="match status" value="1"/>
</dbReference>
<dbReference type="STRING" id="686624.SAMN04488242_0821"/>
<evidence type="ECO:0000256" key="1">
    <source>
        <dbReference type="ARBA" id="ARBA00000427"/>
    </source>
</evidence>
<sequence length="351" mass="37496">MEILARSGDPFDGAPTDSPCYRIPALTRSSSGRLVLVYDVRTSPLDLPGPNGMAVRTSDDDGATWSDPRWLREHDGGWGCGDASLIALPGGQLLCWYVGSDGTSFWDDQRPGADWTVWVARSADDGETWVHADVTGFVWPDDGGCLFASSGNGIVLGSGRILQPLVIRRRGTQERYCAMAISDDDGVHWRLGRPVEGCDETKVAQLPDGTVVLHSRSTPSRLFAISHDDGESFTVAAADLPDPGCNGGLTTLPNGQLASTLVFPDGGEPIDVDLPDPTGGRGATSGPVWEDRRNLVLRVGHPGDWSEPQVIDPGLAAYSVAVALPDGSVAVAWEYGAYDGIRFDRVRIPTR</sequence>
<dbReference type="SUPFAM" id="SSF50939">
    <property type="entry name" value="Sialidases"/>
    <property type="match status" value="1"/>
</dbReference>
<dbReference type="RefSeq" id="WP_093249096.1">
    <property type="nucleotide sequence ID" value="NZ_FNGP01000001.1"/>
</dbReference>
<dbReference type="Proteomes" id="UP000199475">
    <property type="component" value="Unassembled WGS sequence"/>
</dbReference>
<accession>A0A1G9IAR8</accession>
<dbReference type="EMBL" id="FNGP01000001">
    <property type="protein sequence ID" value="SDL22206.1"/>
    <property type="molecule type" value="Genomic_DNA"/>
</dbReference>
<evidence type="ECO:0000256" key="2">
    <source>
        <dbReference type="ARBA" id="ARBA00009348"/>
    </source>
</evidence>
<comment type="similarity">
    <text evidence="2">Belongs to the glycosyl hydrolase 33 family.</text>
</comment>
<dbReference type="GO" id="GO:0004308">
    <property type="term" value="F:exo-alpha-sialidase activity"/>
    <property type="evidence" value="ECO:0007669"/>
    <property type="project" value="UniProtKB-EC"/>
</dbReference>
<dbReference type="GO" id="GO:0005737">
    <property type="term" value="C:cytoplasm"/>
    <property type="evidence" value="ECO:0007669"/>
    <property type="project" value="TreeGrafter"/>
</dbReference>
<dbReference type="EC" id="3.2.1.18" evidence="3"/>
<dbReference type="PANTHER" id="PTHR10628:SF30">
    <property type="entry name" value="EXO-ALPHA-SIALIDASE"/>
    <property type="match status" value="1"/>
</dbReference>
<evidence type="ECO:0000256" key="3">
    <source>
        <dbReference type="ARBA" id="ARBA00012733"/>
    </source>
</evidence>
<dbReference type="GO" id="GO:0006689">
    <property type="term" value="P:ganglioside catabolic process"/>
    <property type="evidence" value="ECO:0007669"/>
    <property type="project" value="TreeGrafter"/>
</dbReference>